<dbReference type="InterPro" id="IPR043137">
    <property type="entry name" value="GGT_ssub_C"/>
</dbReference>
<keyword evidence="5" id="KW-0732">Signal</keyword>
<gene>
    <name evidence="6" type="primary">ywrD_1</name>
    <name evidence="6" type="ORF">LMG23994_06463</name>
</gene>
<evidence type="ECO:0000256" key="2">
    <source>
        <dbReference type="ARBA" id="ARBA00001089"/>
    </source>
</evidence>
<dbReference type="InterPro" id="IPR000101">
    <property type="entry name" value="GGT_peptidase"/>
</dbReference>
<evidence type="ECO:0000313" key="6">
    <source>
        <dbReference type="EMBL" id="CAG9186956.1"/>
    </source>
</evidence>
<comment type="PTM">
    <text evidence="4">Cleaved by autocatalysis into a large and a small subunit.</text>
</comment>
<dbReference type="InterPro" id="IPR043138">
    <property type="entry name" value="GGT_lsub"/>
</dbReference>
<dbReference type="Pfam" id="PF01019">
    <property type="entry name" value="G_glu_transpept"/>
    <property type="match status" value="1"/>
</dbReference>
<dbReference type="EMBL" id="CAJZAF010000056">
    <property type="protein sequence ID" value="CAG9186956.1"/>
    <property type="molecule type" value="Genomic_DNA"/>
</dbReference>
<comment type="catalytic activity">
    <reaction evidence="3 4">
        <text>an N-terminal (5-L-glutamyl)-[peptide] + an alpha-amino acid = 5-L-glutamyl amino acid + an N-terminal L-alpha-aminoacyl-[peptide]</text>
        <dbReference type="Rhea" id="RHEA:23904"/>
        <dbReference type="Rhea" id="RHEA-COMP:9780"/>
        <dbReference type="Rhea" id="RHEA-COMP:9795"/>
        <dbReference type="ChEBI" id="CHEBI:77644"/>
        <dbReference type="ChEBI" id="CHEBI:78597"/>
        <dbReference type="ChEBI" id="CHEBI:78599"/>
        <dbReference type="ChEBI" id="CHEBI:78608"/>
        <dbReference type="EC" id="2.3.2.2"/>
    </reaction>
</comment>
<keyword evidence="4" id="KW-0317">Glutathione biosynthesis</keyword>
<comment type="subunit">
    <text evidence="4">This enzyme consists of two polypeptide chains, which are synthesized in precursor form from a single polypeptide.</text>
</comment>
<keyword evidence="7" id="KW-1185">Reference proteome</keyword>
<protein>
    <recommendedName>
        <fullName evidence="4">Glutathione hydrolase proenzyme</fullName>
        <ecNumber evidence="4">2.3.2.2</ecNumber>
        <ecNumber evidence="4">3.4.19.13</ecNumber>
    </recommendedName>
    <component>
        <recommendedName>
            <fullName evidence="4">Glutathione hydrolase large chain</fullName>
        </recommendedName>
    </component>
    <component>
        <recommendedName>
            <fullName evidence="4">Glutathione hydrolase small chain</fullName>
        </recommendedName>
    </component>
</protein>
<comment type="catalytic activity">
    <reaction evidence="1 4">
        <text>an S-substituted glutathione + H2O = an S-substituted L-cysteinylglycine + L-glutamate</text>
        <dbReference type="Rhea" id="RHEA:59468"/>
        <dbReference type="ChEBI" id="CHEBI:15377"/>
        <dbReference type="ChEBI" id="CHEBI:29985"/>
        <dbReference type="ChEBI" id="CHEBI:90779"/>
        <dbReference type="ChEBI" id="CHEBI:143103"/>
        <dbReference type="EC" id="3.4.19.13"/>
    </reaction>
</comment>
<comment type="caution">
    <text evidence="6">The sequence shown here is derived from an EMBL/GenBank/DDBJ whole genome shotgun (WGS) entry which is preliminary data.</text>
</comment>
<dbReference type="NCBIfam" id="TIGR00066">
    <property type="entry name" value="g_glut_trans"/>
    <property type="match status" value="1"/>
</dbReference>
<dbReference type="SUPFAM" id="SSF56235">
    <property type="entry name" value="N-terminal nucleophile aminohydrolases (Ntn hydrolases)"/>
    <property type="match status" value="1"/>
</dbReference>
<sequence>MQHHSLSLSLSLSRRLRARAAALAALAVTAAPAWAFDTTGKYCDTPSRCVNPMATHGMVTTSNRLATQAGLDVLKRGGNAVDAAIAVASTLAVVYPQMNTIGGDAFWLIYNAKTHELRALNASGRAGENATIAFYRGKGMDTIPARGYLSANTVPGTVSGWDAAYQYARSSMGGNLPWPDLLADAVNYADKGFAVSPSLATWSRINVDPTDKVFRDLQRFDGFRQTFLKPDGSPYGVGEIMRQPELAATLTQIAKGGATVFYKGDVARKIVADLQANGGVLTYNDFARHKADWVDPIKVNYRGYEAYNFPPNTQGFASLEILNILNQRDVHALGEGSADYYHLLIEATKQAFADRDRYLSDPAFVKIPLDKLLASQHGAAQSARITMASAGKDVKPMDPHGDTVWFGTVDKDGNAVSMIQSIYHDFGSGVVPKGTGVLLQNRGSFFSLDPANVNHLEPGKRTFHTLNPAMLMKNGKPYLVYGTMGGEGQPQTQAALVTRIVDFGMSPQDAVAGPRWLYGRTWGVASNDLKVEGRVPQSVTDELARRGHPVKRVDAYTDTMGHAGAILIDPATGVIYGAADPRGDGLAAGF</sequence>
<organism evidence="6 7">
    <name type="scientific">Cupriavidus pinatubonensis</name>
    <dbReference type="NCBI Taxonomy" id="248026"/>
    <lineage>
        <taxon>Bacteria</taxon>
        <taxon>Pseudomonadati</taxon>
        <taxon>Pseudomonadota</taxon>
        <taxon>Betaproteobacteria</taxon>
        <taxon>Burkholderiales</taxon>
        <taxon>Burkholderiaceae</taxon>
        <taxon>Cupriavidus</taxon>
    </lineage>
</organism>
<evidence type="ECO:0000256" key="3">
    <source>
        <dbReference type="ARBA" id="ARBA00047417"/>
    </source>
</evidence>
<dbReference type="GO" id="GO:0103068">
    <property type="term" value="F:leukotriene C4 gamma-glutamyl transferase activity"/>
    <property type="evidence" value="ECO:0007669"/>
    <property type="project" value="UniProtKB-EC"/>
</dbReference>
<feature type="chain" id="PRO_5045399093" description="Glutathione hydrolase proenzyme" evidence="5">
    <location>
        <begin position="36"/>
        <end position="590"/>
    </location>
</feature>
<keyword evidence="4" id="KW-0865">Zymogen</keyword>
<dbReference type="InterPro" id="IPR029055">
    <property type="entry name" value="Ntn_hydrolases_N"/>
</dbReference>
<dbReference type="PANTHER" id="PTHR43881">
    <property type="entry name" value="GAMMA-GLUTAMYLTRANSPEPTIDASE (AFU_ORTHOLOGUE AFUA_4G13580)"/>
    <property type="match status" value="1"/>
</dbReference>
<dbReference type="EC" id="2.3.2.2" evidence="4"/>
<keyword evidence="4 6" id="KW-0808">Transferase</keyword>
<comment type="pathway">
    <text evidence="4">Sulfur metabolism; glutathione metabolism.</text>
</comment>
<accession>A0ABN7ZSD5</accession>
<dbReference type="InterPro" id="IPR052896">
    <property type="entry name" value="GGT-like_enzyme"/>
</dbReference>
<dbReference type="Gene3D" id="1.10.246.130">
    <property type="match status" value="1"/>
</dbReference>
<feature type="signal peptide" evidence="5">
    <location>
        <begin position="1"/>
        <end position="35"/>
    </location>
</feature>
<evidence type="ECO:0000256" key="1">
    <source>
        <dbReference type="ARBA" id="ARBA00001049"/>
    </source>
</evidence>
<comment type="similarity">
    <text evidence="4">Belongs to the gamma-glutamyltransferase family.</text>
</comment>
<reference evidence="6 7" key="1">
    <citation type="submission" date="2021-08" db="EMBL/GenBank/DDBJ databases">
        <authorList>
            <person name="Peeters C."/>
        </authorList>
    </citation>
    <scope>NUCLEOTIDE SEQUENCE [LARGE SCALE GENOMIC DNA]</scope>
    <source>
        <strain evidence="6 7">LMG 23994</strain>
    </source>
</reference>
<keyword evidence="4 6" id="KW-0012">Acyltransferase</keyword>
<comment type="catalytic activity">
    <reaction evidence="2 4">
        <text>glutathione + H2O = L-cysteinylglycine + L-glutamate</text>
        <dbReference type="Rhea" id="RHEA:28807"/>
        <dbReference type="ChEBI" id="CHEBI:15377"/>
        <dbReference type="ChEBI" id="CHEBI:29985"/>
        <dbReference type="ChEBI" id="CHEBI:57925"/>
        <dbReference type="ChEBI" id="CHEBI:61694"/>
        <dbReference type="EC" id="3.4.19.13"/>
    </reaction>
</comment>
<dbReference type="EC" id="3.4.19.13" evidence="4"/>
<proteinExistence type="inferred from homology"/>
<dbReference type="PRINTS" id="PR01210">
    <property type="entry name" value="GGTRANSPTASE"/>
</dbReference>
<name>A0ABN7ZSD5_9BURK</name>
<evidence type="ECO:0000313" key="7">
    <source>
        <dbReference type="Proteomes" id="UP000701702"/>
    </source>
</evidence>
<dbReference type="PANTHER" id="PTHR43881:SF5">
    <property type="entry name" value="GAMMA-GLUTAMYLTRANSPEPTIDASE"/>
    <property type="match status" value="1"/>
</dbReference>
<keyword evidence="4" id="KW-0378">Hydrolase</keyword>
<dbReference type="Gene3D" id="3.60.20.40">
    <property type="match status" value="1"/>
</dbReference>
<dbReference type="Proteomes" id="UP000701702">
    <property type="component" value="Unassembled WGS sequence"/>
</dbReference>
<evidence type="ECO:0000256" key="5">
    <source>
        <dbReference type="SAM" id="SignalP"/>
    </source>
</evidence>
<evidence type="ECO:0000256" key="4">
    <source>
        <dbReference type="RuleBase" id="RU368036"/>
    </source>
</evidence>